<organism evidence="2 3">
    <name type="scientific">Dendrobium chrysotoxum</name>
    <name type="common">Orchid</name>
    <dbReference type="NCBI Taxonomy" id="161865"/>
    <lineage>
        <taxon>Eukaryota</taxon>
        <taxon>Viridiplantae</taxon>
        <taxon>Streptophyta</taxon>
        <taxon>Embryophyta</taxon>
        <taxon>Tracheophyta</taxon>
        <taxon>Spermatophyta</taxon>
        <taxon>Magnoliopsida</taxon>
        <taxon>Liliopsida</taxon>
        <taxon>Asparagales</taxon>
        <taxon>Orchidaceae</taxon>
        <taxon>Epidendroideae</taxon>
        <taxon>Malaxideae</taxon>
        <taxon>Dendrobiinae</taxon>
        <taxon>Dendrobium</taxon>
    </lineage>
</organism>
<name>A0AAV7HQI2_DENCH</name>
<reference evidence="2 3" key="1">
    <citation type="journal article" date="2021" name="Hortic Res">
        <title>Chromosome-scale assembly of the Dendrobium chrysotoxum genome enhances the understanding of orchid evolution.</title>
        <authorList>
            <person name="Zhang Y."/>
            <person name="Zhang G.Q."/>
            <person name="Zhang D."/>
            <person name="Liu X.D."/>
            <person name="Xu X.Y."/>
            <person name="Sun W.H."/>
            <person name="Yu X."/>
            <person name="Zhu X."/>
            <person name="Wang Z.W."/>
            <person name="Zhao X."/>
            <person name="Zhong W.Y."/>
            <person name="Chen H."/>
            <person name="Yin W.L."/>
            <person name="Huang T."/>
            <person name="Niu S.C."/>
            <person name="Liu Z.J."/>
        </authorList>
    </citation>
    <scope>NUCLEOTIDE SEQUENCE [LARGE SCALE GENOMIC DNA]</scope>
    <source>
        <strain evidence="2">Lindl</strain>
    </source>
</reference>
<protein>
    <submittedName>
        <fullName evidence="2">Uncharacterized protein</fullName>
    </submittedName>
</protein>
<sequence length="197" mass="23367">MIVPDNPVIILATISKKLDHLKNFWNYQDAFLIQRNFKRDGTRYVAAAVLVSREHGAVMSKSDAMTMLNYFIWTHPDDDDVDDDDDDDDEEEEEEEDNSKGNLQRGLRVDKNKWLQARQRSLYKTPFHQLDEVENLNSFRFLLKQAENPESFRFLLKQEENLNSFRFLLKRAENLDLLTNDPPIENTDKMRDGERRR</sequence>
<proteinExistence type="predicted"/>
<dbReference type="EMBL" id="JAGFBR010000002">
    <property type="protein sequence ID" value="KAH0469907.1"/>
    <property type="molecule type" value="Genomic_DNA"/>
</dbReference>
<feature type="compositionally biased region" description="Acidic residues" evidence="1">
    <location>
        <begin position="78"/>
        <end position="97"/>
    </location>
</feature>
<dbReference type="Proteomes" id="UP000775213">
    <property type="component" value="Unassembled WGS sequence"/>
</dbReference>
<evidence type="ECO:0000313" key="3">
    <source>
        <dbReference type="Proteomes" id="UP000775213"/>
    </source>
</evidence>
<evidence type="ECO:0000313" key="2">
    <source>
        <dbReference type="EMBL" id="KAH0469907.1"/>
    </source>
</evidence>
<dbReference type="AlphaFoldDB" id="A0AAV7HQI2"/>
<feature type="region of interest" description="Disordered" evidence="1">
    <location>
        <begin position="78"/>
        <end position="105"/>
    </location>
</feature>
<accession>A0AAV7HQI2</accession>
<evidence type="ECO:0000256" key="1">
    <source>
        <dbReference type="SAM" id="MobiDB-lite"/>
    </source>
</evidence>
<comment type="caution">
    <text evidence="2">The sequence shown here is derived from an EMBL/GenBank/DDBJ whole genome shotgun (WGS) entry which is preliminary data.</text>
</comment>
<keyword evidence="3" id="KW-1185">Reference proteome</keyword>
<gene>
    <name evidence="2" type="ORF">IEQ34_001465</name>
</gene>